<proteinExistence type="predicted"/>
<feature type="region of interest" description="Disordered" evidence="1">
    <location>
        <begin position="74"/>
        <end position="161"/>
    </location>
</feature>
<keyword evidence="3" id="KW-1185">Reference proteome</keyword>
<name>A0A1E7KM44_9ACTN</name>
<evidence type="ECO:0000313" key="3">
    <source>
        <dbReference type="Proteomes" id="UP000176101"/>
    </source>
</evidence>
<accession>A0A1E7KM44</accession>
<dbReference type="EMBL" id="LJGU01000108">
    <property type="protein sequence ID" value="OEV04977.1"/>
    <property type="molecule type" value="Genomic_DNA"/>
</dbReference>
<organism evidence="2 3">
    <name type="scientific">Streptomyces oceani</name>
    <dbReference type="NCBI Taxonomy" id="1075402"/>
    <lineage>
        <taxon>Bacteria</taxon>
        <taxon>Bacillati</taxon>
        <taxon>Actinomycetota</taxon>
        <taxon>Actinomycetes</taxon>
        <taxon>Kitasatosporales</taxon>
        <taxon>Streptomycetaceae</taxon>
        <taxon>Streptomyces</taxon>
    </lineage>
</organism>
<dbReference type="Proteomes" id="UP000176101">
    <property type="component" value="Unassembled WGS sequence"/>
</dbReference>
<evidence type="ECO:0000256" key="1">
    <source>
        <dbReference type="SAM" id="MobiDB-lite"/>
    </source>
</evidence>
<dbReference type="STRING" id="1075402.AN216_05070"/>
<comment type="caution">
    <text evidence="2">The sequence shown here is derived from an EMBL/GenBank/DDBJ whole genome shotgun (WGS) entry which is preliminary data.</text>
</comment>
<dbReference type="AlphaFoldDB" id="A0A1E7KM44"/>
<gene>
    <name evidence="2" type="ORF">AN216_05070</name>
</gene>
<sequence>MDTRTSRTPDSGIGPGAASGGTPPGFTEDASVLSTVRVPSDPAQVVVNHVSFRVELPTPAPRNRLLDAASRSYADARAGNSGGRPASTGASVRRRRPPLVWSGHIGPEDTGARRLLRAARTPVVEREGLDGPEELDQPQRDVATQTLPRVIERAPGAAGPP</sequence>
<reference evidence="2 3" key="1">
    <citation type="journal article" date="2016" name="Front. Microbiol.">
        <title>Comparative Genomics Analysis of Streptomyces Species Reveals Their Adaptation to the Marine Environment and Their Diversity at the Genomic Level.</title>
        <authorList>
            <person name="Tian X."/>
            <person name="Zhang Z."/>
            <person name="Yang T."/>
            <person name="Chen M."/>
            <person name="Li J."/>
            <person name="Chen F."/>
            <person name="Yang J."/>
            <person name="Li W."/>
            <person name="Zhang B."/>
            <person name="Zhang Z."/>
            <person name="Wu J."/>
            <person name="Zhang C."/>
            <person name="Long L."/>
            <person name="Xiao J."/>
        </authorList>
    </citation>
    <scope>NUCLEOTIDE SEQUENCE [LARGE SCALE GENOMIC DNA]</scope>
    <source>
        <strain evidence="2 3">SCSIO 02100</strain>
    </source>
</reference>
<feature type="non-terminal residue" evidence="2">
    <location>
        <position position="161"/>
    </location>
</feature>
<protein>
    <submittedName>
        <fullName evidence="2">Uncharacterized protein</fullName>
    </submittedName>
</protein>
<feature type="compositionally biased region" description="Gly residues" evidence="1">
    <location>
        <begin position="13"/>
        <end position="23"/>
    </location>
</feature>
<evidence type="ECO:0000313" key="2">
    <source>
        <dbReference type="EMBL" id="OEV04977.1"/>
    </source>
</evidence>
<feature type="region of interest" description="Disordered" evidence="1">
    <location>
        <begin position="1"/>
        <end position="29"/>
    </location>
</feature>